<dbReference type="InterPro" id="IPR057326">
    <property type="entry name" value="KR_dom"/>
</dbReference>
<organism evidence="5 6">
    <name type="scientific">Kouleothrix aurantiaca</name>
    <dbReference type="NCBI Taxonomy" id="186479"/>
    <lineage>
        <taxon>Bacteria</taxon>
        <taxon>Bacillati</taxon>
        <taxon>Chloroflexota</taxon>
        <taxon>Chloroflexia</taxon>
        <taxon>Chloroflexales</taxon>
        <taxon>Roseiflexineae</taxon>
        <taxon>Roseiflexaceae</taxon>
        <taxon>Kouleothrix</taxon>
    </lineage>
</organism>
<dbReference type="PANTHER" id="PTHR42879:SF2">
    <property type="entry name" value="3-OXOACYL-[ACYL-CARRIER-PROTEIN] REDUCTASE FABG"/>
    <property type="match status" value="1"/>
</dbReference>
<feature type="domain" description="Ketoreductase" evidence="4">
    <location>
        <begin position="6"/>
        <end position="186"/>
    </location>
</feature>
<dbReference type="GO" id="GO:0016491">
    <property type="term" value="F:oxidoreductase activity"/>
    <property type="evidence" value="ECO:0007669"/>
    <property type="project" value="UniProtKB-KW"/>
</dbReference>
<keyword evidence="2" id="KW-0560">Oxidoreductase</keyword>
<name>A0A0P9CRS0_9CHLR</name>
<comment type="similarity">
    <text evidence="1 3">Belongs to the short-chain dehydrogenases/reductases (SDR) family.</text>
</comment>
<evidence type="ECO:0000313" key="5">
    <source>
        <dbReference type="EMBL" id="KPV48742.1"/>
    </source>
</evidence>
<dbReference type="PRINTS" id="PR00081">
    <property type="entry name" value="GDHRDH"/>
</dbReference>
<dbReference type="EMBL" id="LJCR01002431">
    <property type="protein sequence ID" value="KPV48742.1"/>
    <property type="molecule type" value="Genomic_DNA"/>
</dbReference>
<dbReference type="GO" id="GO:0032787">
    <property type="term" value="P:monocarboxylic acid metabolic process"/>
    <property type="evidence" value="ECO:0007669"/>
    <property type="project" value="UniProtKB-ARBA"/>
</dbReference>
<dbReference type="InterPro" id="IPR002347">
    <property type="entry name" value="SDR_fam"/>
</dbReference>
<dbReference type="PANTHER" id="PTHR42879">
    <property type="entry name" value="3-OXOACYL-(ACYL-CARRIER-PROTEIN) REDUCTASE"/>
    <property type="match status" value="1"/>
</dbReference>
<evidence type="ECO:0000256" key="2">
    <source>
        <dbReference type="ARBA" id="ARBA00023002"/>
    </source>
</evidence>
<dbReference type="InterPro" id="IPR020904">
    <property type="entry name" value="Sc_DH/Rdtase_CS"/>
</dbReference>
<dbReference type="PROSITE" id="PS00061">
    <property type="entry name" value="ADH_SHORT"/>
    <property type="match status" value="1"/>
</dbReference>
<dbReference type="InterPro" id="IPR036291">
    <property type="entry name" value="NAD(P)-bd_dom_sf"/>
</dbReference>
<dbReference type="PRINTS" id="PR00080">
    <property type="entry name" value="SDRFAMILY"/>
</dbReference>
<gene>
    <name evidence="5" type="ORF">SE17_36435</name>
</gene>
<dbReference type="AlphaFoldDB" id="A0A0P9CRS0"/>
<dbReference type="Proteomes" id="UP000050509">
    <property type="component" value="Unassembled WGS sequence"/>
</dbReference>
<dbReference type="InterPro" id="IPR050259">
    <property type="entry name" value="SDR"/>
</dbReference>
<evidence type="ECO:0000256" key="1">
    <source>
        <dbReference type="ARBA" id="ARBA00006484"/>
    </source>
</evidence>
<evidence type="ECO:0000256" key="3">
    <source>
        <dbReference type="RuleBase" id="RU000363"/>
    </source>
</evidence>
<dbReference type="SMART" id="SM00822">
    <property type="entry name" value="PKS_KR"/>
    <property type="match status" value="1"/>
</dbReference>
<sequence>MPLSGQVAIVTGGSRGIGRAIACELARQGARVVVNYQSNAAAAEEVVAQISAAGGSAFAHAANVADQQAVAGMVDACLARWGQLDMLVNNAGITADAPMMRLKPEQWRAVMDTNLTGVFLCCQAALAPMRARRYGRIVNIGSLAGLAGNVGQVNYAAAKAGLVGLTRALAREVAGDGITANVVAPGYI</sequence>
<comment type="caution">
    <text evidence="5">The sequence shown here is derived from an EMBL/GenBank/DDBJ whole genome shotgun (WGS) entry which is preliminary data.</text>
</comment>
<dbReference type="Gene3D" id="3.40.50.720">
    <property type="entry name" value="NAD(P)-binding Rossmann-like Domain"/>
    <property type="match status" value="1"/>
</dbReference>
<accession>A0A0P9CRS0</accession>
<dbReference type="SUPFAM" id="SSF51735">
    <property type="entry name" value="NAD(P)-binding Rossmann-fold domains"/>
    <property type="match status" value="1"/>
</dbReference>
<reference evidence="5 6" key="1">
    <citation type="submission" date="2015-09" db="EMBL/GenBank/DDBJ databases">
        <title>Draft genome sequence of Kouleothrix aurantiaca JCM 19913.</title>
        <authorList>
            <person name="Hemp J."/>
        </authorList>
    </citation>
    <scope>NUCLEOTIDE SEQUENCE [LARGE SCALE GENOMIC DNA]</scope>
    <source>
        <strain evidence="5 6">COM-B</strain>
    </source>
</reference>
<evidence type="ECO:0000313" key="6">
    <source>
        <dbReference type="Proteomes" id="UP000050509"/>
    </source>
</evidence>
<dbReference type="Pfam" id="PF00106">
    <property type="entry name" value="adh_short"/>
    <property type="match status" value="1"/>
</dbReference>
<dbReference type="FunFam" id="3.40.50.720:FF:000173">
    <property type="entry name" value="3-oxoacyl-[acyl-carrier protein] reductase"/>
    <property type="match status" value="1"/>
</dbReference>
<proteinExistence type="inferred from homology"/>
<evidence type="ECO:0000259" key="4">
    <source>
        <dbReference type="SMART" id="SM00822"/>
    </source>
</evidence>
<keyword evidence="6" id="KW-1185">Reference proteome</keyword>
<protein>
    <submittedName>
        <fullName evidence="5">3-oxoacyl-ACP reductase</fullName>
    </submittedName>
</protein>
<feature type="non-terminal residue" evidence="5">
    <location>
        <position position="188"/>
    </location>
</feature>